<organism evidence="2 3">
    <name type="scientific">Haemaphysalis longicornis</name>
    <name type="common">Bush tick</name>
    <dbReference type="NCBI Taxonomy" id="44386"/>
    <lineage>
        <taxon>Eukaryota</taxon>
        <taxon>Metazoa</taxon>
        <taxon>Ecdysozoa</taxon>
        <taxon>Arthropoda</taxon>
        <taxon>Chelicerata</taxon>
        <taxon>Arachnida</taxon>
        <taxon>Acari</taxon>
        <taxon>Parasitiformes</taxon>
        <taxon>Ixodida</taxon>
        <taxon>Ixodoidea</taxon>
        <taxon>Ixodidae</taxon>
        <taxon>Haemaphysalinae</taxon>
        <taxon>Haemaphysalis</taxon>
    </lineage>
</organism>
<proteinExistence type="predicted"/>
<dbReference type="VEuPathDB" id="VectorBase:HLOH_057085"/>
<sequence length="271" mass="31287">MSSPQGSPLSPLSWNITIAHLLGKELPYETHTQAFADDIVIIVQLKSRKDAEEKTNRLLKISNDWAVGKEITINNDKSQAMTIGKQYGTHPPILQIGSSRIKTVNEMKLLRVIIDNKLTFLPHLKYLNEKIAKITYNLNRTLNDDKSSKRELVRVMYKRGIERILTYAAPVWYTRKVTILRKLQAIQRLPLLMITKAFKITSNLSLNIMAKFPPVYLTIEKEIEQYGVVKEGKTFSCDDKLYTSNQIMKKYDLWTNHQQIKTELLSLPQKN</sequence>
<dbReference type="Proteomes" id="UP000821853">
    <property type="component" value="Unassembled WGS sequence"/>
</dbReference>
<dbReference type="OrthoDB" id="6515318at2759"/>
<dbReference type="PANTHER" id="PTHR33332">
    <property type="entry name" value="REVERSE TRANSCRIPTASE DOMAIN-CONTAINING PROTEIN"/>
    <property type="match status" value="1"/>
</dbReference>
<name>A0A9J6GPZ1_HAELO</name>
<dbReference type="InterPro" id="IPR000477">
    <property type="entry name" value="RT_dom"/>
</dbReference>
<evidence type="ECO:0000313" key="3">
    <source>
        <dbReference type="Proteomes" id="UP000821853"/>
    </source>
</evidence>
<dbReference type="Pfam" id="PF00078">
    <property type="entry name" value="RVT_1"/>
    <property type="match status" value="1"/>
</dbReference>
<dbReference type="PROSITE" id="PS50878">
    <property type="entry name" value="RT_POL"/>
    <property type="match status" value="1"/>
</dbReference>
<protein>
    <recommendedName>
        <fullName evidence="1">Reverse transcriptase domain-containing protein</fullName>
    </recommendedName>
</protein>
<feature type="domain" description="Reverse transcriptase" evidence="1">
    <location>
        <begin position="1"/>
        <end position="100"/>
    </location>
</feature>
<dbReference type="OMA" id="HEKCHAI"/>
<gene>
    <name evidence="2" type="ORF">HPB48_022932</name>
</gene>
<evidence type="ECO:0000313" key="2">
    <source>
        <dbReference type="EMBL" id="KAH9377701.1"/>
    </source>
</evidence>
<comment type="caution">
    <text evidence="2">The sequence shown here is derived from an EMBL/GenBank/DDBJ whole genome shotgun (WGS) entry which is preliminary data.</text>
</comment>
<dbReference type="AlphaFoldDB" id="A0A9J6GPZ1"/>
<reference evidence="2 3" key="1">
    <citation type="journal article" date="2020" name="Cell">
        <title>Large-Scale Comparative Analyses of Tick Genomes Elucidate Their Genetic Diversity and Vector Capacities.</title>
        <authorList>
            <consortium name="Tick Genome and Microbiome Consortium (TIGMIC)"/>
            <person name="Jia N."/>
            <person name="Wang J."/>
            <person name="Shi W."/>
            <person name="Du L."/>
            <person name="Sun Y."/>
            <person name="Zhan W."/>
            <person name="Jiang J.F."/>
            <person name="Wang Q."/>
            <person name="Zhang B."/>
            <person name="Ji P."/>
            <person name="Bell-Sakyi L."/>
            <person name="Cui X.M."/>
            <person name="Yuan T.T."/>
            <person name="Jiang B.G."/>
            <person name="Yang W.F."/>
            <person name="Lam T.T."/>
            <person name="Chang Q.C."/>
            <person name="Ding S.J."/>
            <person name="Wang X.J."/>
            <person name="Zhu J.G."/>
            <person name="Ruan X.D."/>
            <person name="Zhao L."/>
            <person name="Wei J.T."/>
            <person name="Ye R.Z."/>
            <person name="Que T.C."/>
            <person name="Du C.H."/>
            <person name="Zhou Y.H."/>
            <person name="Cheng J.X."/>
            <person name="Dai P.F."/>
            <person name="Guo W.B."/>
            <person name="Han X.H."/>
            <person name="Huang E.J."/>
            <person name="Li L.F."/>
            <person name="Wei W."/>
            <person name="Gao Y.C."/>
            <person name="Liu J.Z."/>
            <person name="Shao H.Z."/>
            <person name="Wang X."/>
            <person name="Wang C.C."/>
            <person name="Yang T.C."/>
            <person name="Huo Q.B."/>
            <person name="Li W."/>
            <person name="Chen H.Y."/>
            <person name="Chen S.E."/>
            <person name="Zhou L.G."/>
            <person name="Ni X.B."/>
            <person name="Tian J.H."/>
            <person name="Sheng Y."/>
            <person name="Liu T."/>
            <person name="Pan Y.S."/>
            <person name="Xia L.Y."/>
            <person name="Li J."/>
            <person name="Zhao F."/>
            <person name="Cao W.C."/>
        </authorList>
    </citation>
    <scope>NUCLEOTIDE SEQUENCE [LARGE SCALE GENOMIC DNA]</scope>
    <source>
        <strain evidence="2">HaeL-2018</strain>
    </source>
</reference>
<keyword evidence="3" id="KW-1185">Reference proteome</keyword>
<evidence type="ECO:0000259" key="1">
    <source>
        <dbReference type="PROSITE" id="PS50878"/>
    </source>
</evidence>
<dbReference type="EMBL" id="JABSTR010000008">
    <property type="protein sequence ID" value="KAH9377701.1"/>
    <property type="molecule type" value="Genomic_DNA"/>
</dbReference>
<accession>A0A9J6GPZ1</accession>